<evidence type="ECO:0000313" key="4">
    <source>
        <dbReference type="Proteomes" id="UP001153365"/>
    </source>
</evidence>
<dbReference type="InterPro" id="IPR050993">
    <property type="entry name" value="Isochorismatase_domain"/>
</dbReference>
<protein>
    <submittedName>
        <fullName evidence="3">Isochorismatase-like protein</fullName>
    </submittedName>
</protein>
<evidence type="ECO:0000313" key="3">
    <source>
        <dbReference type="EMBL" id="CAH7677663.1"/>
    </source>
</evidence>
<comment type="similarity">
    <text evidence="1">Belongs to the isochorismatase family.</text>
</comment>
<feature type="domain" description="Isochorismatase-like" evidence="2">
    <location>
        <begin position="19"/>
        <end position="157"/>
    </location>
</feature>
<dbReference type="Pfam" id="PF00857">
    <property type="entry name" value="Isochorismatase"/>
    <property type="match status" value="1"/>
</dbReference>
<dbReference type="PANTHER" id="PTHR14119">
    <property type="entry name" value="HYDROLASE"/>
    <property type="match status" value="1"/>
</dbReference>
<evidence type="ECO:0000256" key="1">
    <source>
        <dbReference type="ARBA" id="ARBA00006336"/>
    </source>
</evidence>
<dbReference type="InterPro" id="IPR000868">
    <property type="entry name" value="Isochorismatase-like_dom"/>
</dbReference>
<organism evidence="3 4">
    <name type="scientific">Phakopsora pachyrhizi</name>
    <name type="common">Asian soybean rust disease fungus</name>
    <dbReference type="NCBI Taxonomy" id="170000"/>
    <lineage>
        <taxon>Eukaryota</taxon>
        <taxon>Fungi</taxon>
        <taxon>Dikarya</taxon>
        <taxon>Basidiomycota</taxon>
        <taxon>Pucciniomycotina</taxon>
        <taxon>Pucciniomycetes</taxon>
        <taxon>Pucciniales</taxon>
        <taxon>Phakopsoraceae</taxon>
        <taxon>Phakopsora</taxon>
    </lineage>
</organism>
<keyword evidence="4" id="KW-1185">Reference proteome</keyword>
<gene>
    <name evidence="3" type="ORF">PPACK8108_LOCUS12840</name>
</gene>
<name>A0AAV0B2K6_PHAPC</name>
<dbReference type="AlphaFoldDB" id="A0AAV0B2K6"/>
<dbReference type="Gene3D" id="3.40.50.850">
    <property type="entry name" value="Isochorismatase-like"/>
    <property type="match status" value="1"/>
</dbReference>
<dbReference type="PANTHER" id="PTHR14119:SF3">
    <property type="entry name" value="ISOCHORISMATASE DOMAIN-CONTAINING PROTEIN 2"/>
    <property type="match status" value="1"/>
</dbReference>
<dbReference type="SUPFAM" id="SSF52499">
    <property type="entry name" value="Isochorismatase-like hydrolases"/>
    <property type="match status" value="1"/>
</dbReference>
<dbReference type="EMBL" id="CALTRL010003133">
    <property type="protein sequence ID" value="CAH7677663.1"/>
    <property type="molecule type" value="Genomic_DNA"/>
</dbReference>
<reference evidence="3" key="1">
    <citation type="submission" date="2022-06" db="EMBL/GenBank/DDBJ databases">
        <authorList>
            <consortium name="SYNGENTA / RWTH Aachen University"/>
        </authorList>
    </citation>
    <scope>NUCLEOTIDE SEQUENCE</scope>
</reference>
<dbReference type="InterPro" id="IPR036380">
    <property type="entry name" value="Isochorismatase-like_sf"/>
</dbReference>
<dbReference type="Proteomes" id="UP001153365">
    <property type="component" value="Unassembled WGS sequence"/>
</dbReference>
<proteinExistence type="inferred from homology"/>
<sequence>MNESDETKILMMKQEIFSDKVKYFEQVSRMSEKLLRAAKILDVPILSTEQKPESLGPTIKPLRDLLNSSHIFPKTSFDMLSVVELRDRLFDTLKIKNLIILGIETHICILQTCLKALDHKIDVYVMADGVSSCNSGETRVALQRIRESGGKITTTESMIYELLKDSNHPRAKEIFKLVKEYSQSTKQAVEALL</sequence>
<accession>A0AAV0B2K6</accession>
<evidence type="ECO:0000259" key="2">
    <source>
        <dbReference type="Pfam" id="PF00857"/>
    </source>
</evidence>
<comment type="caution">
    <text evidence="3">The sequence shown here is derived from an EMBL/GenBank/DDBJ whole genome shotgun (WGS) entry which is preliminary data.</text>
</comment>